<protein>
    <submittedName>
        <fullName evidence="1">Uncharacterized protein</fullName>
    </submittedName>
</protein>
<dbReference type="EMBL" id="UNOZ01000007">
    <property type="protein sequence ID" value="SYX88944.1"/>
    <property type="molecule type" value="Genomic_DNA"/>
</dbReference>
<reference evidence="2" key="1">
    <citation type="submission" date="2018-08" db="EMBL/GenBank/DDBJ databases">
        <authorList>
            <person name="Blom J."/>
        </authorList>
    </citation>
    <scope>NUCLEOTIDE SEQUENCE [LARGE SCALE GENOMIC DNA]</scope>
    <source>
        <strain evidence="2">CCOS 865</strain>
    </source>
</reference>
<dbReference type="Proteomes" id="UP000263595">
    <property type="component" value="Unassembled WGS sequence"/>
</dbReference>
<evidence type="ECO:0000313" key="1">
    <source>
        <dbReference type="EMBL" id="SYX88944.1"/>
    </source>
</evidence>
<proteinExistence type="predicted"/>
<evidence type="ECO:0000313" key="2">
    <source>
        <dbReference type="Proteomes" id="UP000263595"/>
    </source>
</evidence>
<gene>
    <name evidence="1" type="ORF">CCOS865_01184</name>
</gene>
<sequence>MLAVPVDFSLRDHWAVFIKLSLNCGSALE</sequence>
<keyword evidence="2" id="KW-1185">Reference proteome</keyword>
<organism evidence="1 2">
    <name type="scientific">Pseudomonas reidholzensis</name>
    <dbReference type="NCBI Taxonomy" id="1785162"/>
    <lineage>
        <taxon>Bacteria</taxon>
        <taxon>Pseudomonadati</taxon>
        <taxon>Pseudomonadota</taxon>
        <taxon>Gammaproteobacteria</taxon>
        <taxon>Pseudomonadales</taxon>
        <taxon>Pseudomonadaceae</taxon>
        <taxon>Pseudomonas</taxon>
    </lineage>
</organism>
<name>A0A383RQL6_9PSED</name>
<dbReference type="AlphaFoldDB" id="A0A383RQL6"/>
<accession>A0A383RQL6</accession>